<feature type="domain" description="Exonuclease VII large subunit C-terminal" evidence="8">
    <location>
        <begin position="129"/>
        <end position="350"/>
    </location>
</feature>
<dbReference type="HAMAP" id="MF_00378">
    <property type="entry name" value="Exonuc_7_L"/>
    <property type="match status" value="1"/>
</dbReference>
<dbReference type="NCBIfam" id="TIGR00237">
    <property type="entry name" value="xseA"/>
    <property type="match status" value="1"/>
</dbReference>
<evidence type="ECO:0000256" key="2">
    <source>
        <dbReference type="ARBA" id="ARBA00022722"/>
    </source>
</evidence>
<evidence type="ECO:0000259" key="9">
    <source>
        <dbReference type="Pfam" id="PF13742"/>
    </source>
</evidence>
<comment type="function">
    <text evidence="5">Bidirectionally degrades single-stranded DNA into large acid-insoluble oligonucleotides, which are then degraded further into small acid-soluble oligonucleotides.</text>
</comment>
<feature type="compositionally biased region" description="Gly residues" evidence="7">
    <location>
        <begin position="426"/>
        <end position="447"/>
    </location>
</feature>
<proteinExistence type="inferred from homology"/>
<dbReference type="EMBL" id="JAATEN010000005">
    <property type="protein sequence ID" value="NJQ00473.1"/>
    <property type="molecule type" value="Genomic_DNA"/>
</dbReference>
<evidence type="ECO:0000256" key="1">
    <source>
        <dbReference type="ARBA" id="ARBA00022490"/>
    </source>
</evidence>
<organism evidence="10 11">
    <name type="scientific">Streptomyces zingiberis</name>
    <dbReference type="NCBI Taxonomy" id="2053010"/>
    <lineage>
        <taxon>Bacteria</taxon>
        <taxon>Bacillati</taxon>
        <taxon>Actinomycetota</taxon>
        <taxon>Actinomycetes</taxon>
        <taxon>Kitasatosporales</taxon>
        <taxon>Streptomycetaceae</taxon>
        <taxon>Streptomyces</taxon>
    </lineage>
</organism>
<comment type="subunit">
    <text evidence="5">Heterooligomer composed of large and small subunits.</text>
</comment>
<dbReference type="Pfam" id="PF13742">
    <property type="entry name" value="tRNA_anti_2"/>
    <property type="match status" value="1"/>
</dbReference>
<dbReference type="PANTHER" id="PTHR30008:SF0">
    <property type="entry name" value="EXODEOXYRIBONUCLEASE 7 LARGE SUBUNIT"/>
    <property type="match status" value="1"/>
</dbReference>
<comment type="similarity">
    <text evidence="5 6">Belongs to the XseA family.</text>
</comment>
<sequence length="447" mass="47242">MALTTSADAPVPVGEVSRLIGSWIDRLGAVWVEGQITQLSRRPGAGVVFLTLRDPSHDVSIVVTCFRAVFDQVADVVTEGARVVVHAKPEWYAPRGQLSLRAAEIRPVGVGELLARLERLKRSLTAEGLFAAGRKRALPFLPQLIGLVCGRASAAERDVLENARLRWPAVRFEVRNVAVQGVHAVPQVIEAVRELDAHPGVDVIIVARGGGSVEDLLPFSDEQVVRAVAACRTPVVSAIGHEPDTPLLDLVADLRASTPTAAAKLVVPDVGEELQRVRQLRERSLRAVNGLLDREERGLAAARARPCMERPHRMVEERAERITELCDRSRRTLGHLLDRADSELTHTRARVVALSPAATLRRGYAVLQRPDGAVVRVAAEVPPGERLRARVADGELTVVAAGEAPGAEAPAATELPGGTPTPAGAPGAGGGADGSGGRAGGDVGGGS</sequence>
<dbReference type="InterPro" id="IPR020579">
    <property type="entry name" value="Exonuc_VII_lsu_C"/>
</dbReference>
<gene>
    <name evidence="5" type="primary">xseA</name>
    <name evidence="10" type="ORF">HCK00_07960</name>
</gene>
<keyword evidence="4 5" id="KW-0269">Exonuclease</keyword>
<evidence type="ECO:0000313" key="10">
    <source>
        <dbReference type="EMBL" id="NJQ00473.1"/>
    </source>
</evidence>
<feature type="region of interest" description="Disordered" evidence="7">
    <location>
        <begin position="404"/>
        <end position="447"/>
    </location>
</feature>
<dbReference type="InterPro" id="IPR025824">
    <property type="entry name" value="OB-fold_nuc-bd_dom"/>
</dbReference>
<evidence type="ECO:0000256" key="4">
    <source>
        <dbReference type="ARBA" id="ARBA00022839"/>
    </source>
</evidence>
<keyword evidence="1 5" id="KW-0963">Cytoplasm</keyword>
<evidence type="ECO:0000313" key="11">
    <source>
        <dbReference type="Proteomes" id="UP000695264"/>
    </source>
</evidence>
<dbReference type="Proteomes" id="UP000695264">
    <property type="component" value="Unassembled WGS sequence"/>
</dbReference>
<comment type="subcellular location">
    <subcellularLocation>
        <location evidence="5 6">Cytoplasm</location>
    </subcellularLocation>
</comment>
<feature type="compositionally biased region" description="Low complexity" evidence="7">
    <location>
        <begin position="404"/>
        <end position="425"/>
    </location>
</feature>
<keyword evidence="3 5" id="KW-0378">Hydrolase</keyword>
<protein>
    <recommendedName>
        <fullName evidence="5">Exodeoxyribonuclease 7 large subunit</fullName>
        <ecNumber evidence="5">3.1.11.6</ecNumber>
    </recommendedName>
    <alternativeName>
        <fullName evidence="5">Exodeoxyribonuclease VII large subunit</fullName>
        <shortName evidence="5">Exonuclease VII large subunit</shortName>
    </alternativeName>
</protein>
<dbReference type="InterPro" id="IPR003753">
    <property type="entry name" value="Exonuc_VII_L"/>
</dbReference>
<reference evidence="10 11" key="1">
    <citation type="submission" date="2020-03" db="EMBL/GenBank/DDBJ databases">
        <title>WGS of actinomycetes isolated from Thailand.</title>
        <authorList>
            <person name="Thawai C."/>
        </authorList>
    </citation>
    <scope>NUCLEOTIDE SEQUENCE [LARGE SCALE GENOMIC DNA]</scope>
    <source>
        <strain evidence="10 11">PLAI 1-29</strain>
    </source>
</reference>
<feature type="domain" description="OB-fold nucleic acid binding" evidence="9">
    <location>
        <begin position="12"/>
        <end position="106"/>
    </location>
</feature>
<comment type="caution">
    <text evidence="10">The sequence shown here is derived from an EMBL/GenBank/DDBJ whole genome shotgun (WGS) entry which is preliminary data.</text>
</comment>
<dbReference type="Pfam" id="PF02601">
    <property type="entry name" value="Exonuc_VII_L"/>
    <property type="match status" value="1"/>
</dbReference>
<evidence type="ECO:0000259" key="8">
    <source>
        <dbReference type="Pfam" id="PF02601"/>
    </source>
</evidence>
<dbReference type="RefSeq" id="WP_168101095.1">
    <property type="nucleotide sequence ID" value="NZ_JAATEN010000005.1"/>
</dbReference>
<name>A0ABX1BTQ4_9ACTN</name>
<evidence type="ECO:0000256" key="3">
    <source>
        <dbReference type="ARBA" id="ARBA00022801"/>
    </source>
</evidence>
<evidence type="ECO:0000256" key="6">
    <source>
        <dbReference type="RuleBase" id="RU004355"/>
    </source>
</evidence>
<evidence type="ECO:0000256" key="5">
    <source>
        <dbReference type="HAMAP-Rule" id="MF_00378"/>
    </source>
</evidence>
<dbReference type="PANTHER" id="PTHR30008">
    <property type="entry name" value="EXODEOXYRIBONUCLEASE 7 LARGE SUBUNIT"/>
    <property type="match status" value="1"/>
</dbReference>
<dbReference type="CDD" id="cd04489">
    <property type="entry name" value="ExoVII_LU_OBF"/>
    <property type="match status" value="1"/>
</dbReference>
<keyword evidence="11" id="KW-1185">Reference proteome</keyword>
<keyword evidence="2 5" id="KW-0540">Nuclease</keyword>
<comment type="catalytic activity">
    <reaction evidence="5 6">
        <text>Exonucleolytic cleavage in either 5'- to 3'- or 3'- to 5'-direction to yield nucleoside 5'-phosphates.</text>
        <dbReference type="EC" id="3.1.11.6"/>
    </reaction>
</comment>
<dbReference type="EC" id="3.1.11.6" evidence="5"/>
<evidence type="ECO:0000256" key="7">
    <source>
        <dbReference type="SAM" id="MobiDB-lite"/>
    </source>
</evidence>
<accession>A0ABX1BTQ4</accession>